<evidence type="ECO:0000256" key="3">
    <source>
        <dbReference type="ARBA" id="ARBA00022821"/>
    </source>
</evidence>
<evidence type="ECO:0000256" key="1">
    <source>
        <dbReference type="ARBA" id="ARBA00022737"/>
    </source>
</evidence>
<keyword evidence="4" id="KW-0067">ATP-binding</keyword>
<evidence type="ECO:0000313" key="7">
    <source>
        <dbReference type="EMBL" id="GKV02223.1"/>
    </source>
</evidence>
<dbReference type="PANTHER" id="PTHR36766">
    <property type="entry name" value="PLANT BROAD-SPECTRUM MILDEW RESISTANCE PROTEIN RPW8"/>
    <property type="match status" value="1"/>
</dbReference>
<dbReference type="Gene3D" id="3.80.10.10">
    <property type="entry name" value="Ribonuclease Inhibitor"/>
    <property type="match status" value="1"/>
</dbReference>
<reference evidence="7 8" key="1">
    <citation type="journal article" date="2021" name="Commun. Biol.">
        <title>The genome of Shorea leprosula (Dipterocarpaceae) highlights the ecological relevance of drought in aseasonal tropical rainforests.</title>
        <authorList>
            <person name="Ng K.K.S."/>
            <person name="Kobayashi M.J."/>
            <person name="Fawcett J.A."/>
            <person name="Hatakeyama M."/>
            <person name="Paape T."/>
            <person name="Ng C.H."/>
            <person name="Ang C.C."/>
            <person name="Tnah L.H."/>
            <person name="Lee C.T."/>
            <person name="Nishiyama T."/>
            <person name="Sese J."/>
            <person name="O'Brien M.J."/>
            <person name="Copetti D."/>
            <person name="Mohd Noor M.I."/>
            <person name="Ong R.C."/>
            <person name="Putra M."/>
            <person name="Sireger I.Z."/>
            <person name="Indrioko S."/>
            <person name="Kosugi Y."/>
            <person name="Izuno A."/>
            <person name="Isagi Y."/>
            <person name="Lee S.L."/>
            <person name="Shimizu K.K."/>
        </authorList>
    </citation>
    <scope>NUCLEOTIDE SEQUENCE [LARGE SCALE GENOMIC DNA]</scope>
    <source>
        <strain evidence="7">214</strain>
    </source>
</reference>
<gene>
    <name evidence="7" type="ORF">SLEP1_g14682</name>
</gene>
<dbReference type="Pfam" id="PF18052">
    <property type="entry name" value="Rx_N"/>
    <property type="match status" value="1"/>
</dbReference>
<dbReference type="GO" id="GO:0043531">
    <property type="term" value="F:ADP binding"/>
    <property type="evidence" value="ECO:0007669"/>
    <property type="project" value="InterPro"/>
</dbReference>
<evidence type="ECO:0000259" key="6">
    <source>
        <dbReference type="Pfam" id="PF18052"/>
    </source>
</evidence>
<protein>
    <submittedName>
        <fullName evidence="7">Uncharacterized protein</fullName>
    </submittedName>
</protein>
<dbReference type="PANTHER" id="PTHR36766:SF70">
    <property type="entry name" value="DISEASE RESISTANCE PROTEIN RGA4"/>
    <property type="match status" value="1"/>
</dbReference>
<dbReference type="GO" id="GO:0051707">
    <property type="term" value="P:response to other organism"/>
    <property type="evidence" value="ECO:0007669"/>
    <property type="project" value="UniProtKB-ARBA"/>
</dbReference>
<dbReference type="InterPro" id="IPR002182">
    <property type="entry name" value="NB-ARC"/>
</dbReference>
<evidence type="ECO:0000256" key="4">
    <source>
        <dbReference type="ARBA" id="ARBA00022840"/>
    </source>
</evidence>
<dbReference type="SUPFAM" id="SSF52540">
    <property type="entry name" value="P-loop containing nucleoside triphosphate hydrolases"/>
    <property type="match status" value="1"/>
</dbReference>
<dbReference type="InterPro" id="IPR027417">
    <property type="entry name" value="P-loop_NTPase"/>
</dbReference>
<comment type="caution">
    <text evidence="7">The sequence shown here is derived from an EMBL/GenBank/DDBJ whole genome shotgun (WGS) entry which is preliminary data.</text>
</comment>
<keyword evidence="3" id="KW-0611">Plant defense</keyword>
<dbReference type="EMBL" id="BPVZ01000018">
    <property type="protein sequence ID" value="GKV02223.1"/>
    <property type="molecule type" value="Genomic_DNA"/>
</dbReference>
<evidence type="ECO:0000313" key="8">
    <source>
        <dbReference type="Proteomes" id="UP001054252"/>
    </source>
</evidence>
<accession>A0AAV5IST2</accession>
<dbReference type="Pfam" id="PF00931">
    <property type="entry name" value="NB-ARC"/>
    <property type="match status" value="1"/>
</dbReference>
<feature type="domain" description="Disease resistance N-terminal" evidence="6">
    <location>
        <begin position="16"/>
        <end position="98"/>
    </location>
</feature>
<keyword evidence="8" id="KW-1185">Reference proteome</keyword>
<dbReference type="InterPro" id="IPR041118">
    <property type="entry name" value="Rx_N"/>
</dbReference>
<dbReference type="InterPro" id="IPR032675">
    <property type="entry name" value="LRR_dom_sf"/>
</dbReference>
<evidence type="ECO:0000259" key="5">
    <source>
        <dbReference type="Pfam" id="PF00931"/>
    </source>
</evidence>
<dbReference type="AlphaFoldDB" id="A0AAV5IST2"/>
<dbReference type="GO" id="GO:0006952">
    <property type="term" value="P:defense response"/>
    <property type="evidence" value="ECO:0007669"/>
    <property type="project" value="UniProtKB-KW"/>
</dbReference>
<name>A0AAV5IST2_9ROSI</name>
<dbReference type="Proteomes" id="UP001054252">
    <property type="component" value="Unassembled WGS sequence"/>
</dbReference>
<feature type="domain" description="NB-ARC" evidence="5">
    <location>
        <begin position="190"/>
        <end position="292"/>
    </location>
</feature>
<organism evidence="7 8">
    <name type="scientific">Rubroshorea leprosula</name>
    <dbReference type="NCBI Taxonomy" id="152421"/>
    <lineage>
        <taxon>Eukaryota</taxon>
        <taxon>Viridiplantae</taxon>
        <taxon>Streptophyta</taxon>
        <taxon>Embryophyta</taxon>
        <taxon>Tracheophyta</taxon>
        <taxon>Spermatophyta</taxon>
        <taxon>Magnoliopsida</taxon>
        <taxon>eudicotyledons</taxon>
        <taxon>Gunneridae</taxon>
        <taxon>Pentapetalae</taxon>
        <taxon>rosids</taxon>
        <taxon>malvids</taxon>
        <taxon>Malvales</taxon>
        <taxon>Dipterocarpaceae</taxon>
        <taxon>Rubroshorea</taxon>
    </lineage>
</organism>
<dbReference type="Gene3D" id="3.40.50.300">
    <property type="entry name" value="P-loop containing nucleotide triphosphate hydrolases"/>
    <property type="match status" value="1"/>
</dbReference>
<dbReference type="GO" id="GO:0005524">
    <property type="term" value="F:ATP binding"/>
    <property type="evidence" value="ECO:0007669"/>
    <property type="project" value="UniProtKB-KW"/>
</dbReference>
<sequence length="888" mass="100213">MADIALNILSPIIDGTISKTVSLFKNKIVTELGLEKELNRLRLFLQLIQSVVQQAEEGQESDPAIMCWLQNLKDVAYEAVDALDECEYKVLKHKVKYRERHWIPESISFSPMFLNRMAGKIKDITEQLSYLKDLSGMINLVVSLRGQTCPTQYPKTDSFPDNSALFGREYDVATILSLLLDLRCQHSQHSVSGISIVGMAGVGKTTIAKSVYMKAKEEKLYDLVAWVCVSEDFNEQIIFGEMLRHFDRTAAPTNNMNALLEDLAKELEKKAFLLILDDVSNEDPKKWDSFSSLLKILKKMGALLWQQLAVKRSSGETLMPPDLEAIGHDIAKKCGALPLVASVMGGTLSPQADADIGRLHLLTKLDVYKCEKLASLPEDCLGHLTHLKMLKMGPFYTELEEFSGLTSIHHLHASLETLELYGWDKLKCLPHQLQHLTTLKKLALWNFNGLESLPEGLELRSFPEECLGCLTHLQELCLGPFWSELEEFPGFTSLSHLHTSLEILEISGWDKLKSLPHQLQYLTTLRKLRLLSFESLEELDHKGIEKADISPIPSVNATFSKHQLQYSLVILTADVRKLKIGAPFHGYLDDDTQTGVRMLSQPSGQGYNEFLVEKENIKSFELICFLQKTQNLKILGLWQKTLPALDSYFLEPEANFHAMETLLKKCLEIENLKWRAVAVSAPKNMNKKVLCYFNNSSTPRHLSCIHKRCMWESIIEDWINSCSGSLARSMAKNLSLAMNSNFIQPEADSFMGRKLNKRCNSLFTYCIHIIPTVKCESVLPASLQLSPLTVQLTATLGPCCPATHRSPPVELQGCYWVVSASLSPWRELQIPVGTYYSPRGWGRRQFLTLRQKSPWGSPYPPLMGMGMRRESPPPWGPLPSLNPIKLVP</sequence>
<evidence type="ECO:0000256" key="2">
    <source>
        <dbReference type="ARBA" id="ARBA00022741"/>
    </source>
</evidence>
<dbReference type="SUPFAM" id="SSF52058">
    <property type="entry name" value="L domain-like"/>
    <property type="match status" value="1"/>
</dbReference>
<dbReference type="PRINTS" id="PR00364">
    <property type="entry name" value="DISEASERSIST"/>
</dbReference>
<dbReference type="Gene3D" id="1.20.5.4130">
    <property type="match status" value="1"/>
</dbReference>
<proteinExistence type="predicted"/>
<keyword evidence="2" id="KW-0547">Nucleotide-binding</keyword>
<keyword evidence="1" id="KW-0677">Repeat</keyword>